<dbReference type="AlphaFoldDB" id="A0A180GQR5"/>
<keyword evidence="8" id="KW-1185">Reference proteome</keyword>
<evidence type="ECO:0000256" key="4">
    <source>
        <dbReference type="SAM" id="MobiDB-lite"/>
    </source>
</evidence>
<dbReference type="CDD" id="cd06133">
    <property type="entry name" value="ERI-1_3'hExo_like"/>
    <property type="match status" value="1"/>
</dbReference>
<dbReference type="PANTHER" id="PTHR23044:SF61">
    <property type="entry name" value="3'-5' EXORIBONUCLEASE 1-RELATED"/>
    <property type="match status" value="1"/>
</dbReference>
<dbReference type="VEuPathDB" id="FungiDB:PTTG_26787"/>
<dbReference type="InterPro" id="IPR047201">
    <property type="entry name" value="ERI-1_3'hExo-like"/>
</dbReference>
<dbReference type="GO" id="GO:0000175">
    <property type="term" value="F:3'-5'-RNA exonuclease activity"/>
    <property type="evidence" value="ECO:0007669"/>
    <property type="project" value="InterPro"/>
</dbReference>
<dbReference type="Pfam" id="PF00929">
    <property type="entry name" value="RNase_T"/>
    <property type="match status" value="1"/>
</dbReference>
<feature type="region of interest" description="Disordered" evidence="4">
    <location>
        <begin position="22"/>
        <end position="48"/>
    </location>
</feature>
<evidence type="ECO:0000313" key="6">
    <source>
        <dbReference type="EMBL" id="OAV95035.1"/>
    </source>
</evidence>
<dbReference type="InterPro" id="IPR013520">
    <property type="entry name" value="Ribonucl_H"/>
</dbReference>
<dbReference type="InterPro" id="IPR036397">
    <property type="entry name" value="RNaseH_sf"/>
</dbReference>
<dbReference type="STRING" id="630390.A0A180GQR5"/>
<reference evidence="6" key="2">
    <citation type="submission" date="2016-05" db="EMBL/GenBank/DDBJ databases">
        <title>Comparative analysis highlights variable genome content of wheat rusts and divergence of the mating loci.</title>
        <authorList>
            <person name="Cuomo C.A."/>
            <person name="Bakkeren G."/>
            <person name="Szabo L."/>
            <person name="Khalil H."/>
            <person name="Joly D."/>
            <person name="Goldberg J."/>
            <person name="Young S."/>
            <person name="Zeng Q."/>
            <person name="Fellers J."/>
        </authorList>
    </citation>
    <scope>NUCLEOTIDE SEQUENCE [LARGE SCALE GENOMIC DNA]</scope>
    <source>
        <strain evidence="6">1-1 BBBD Race 1</strain>
    </source>
</reference>
<keyword evidence="2" id="KW-0378">Hydrolase</keyword>
<accession>A0A180GQR5</accession>
<keyword evidence="3" id="KW-0269">Exonuclease</keyword>
<sequence>MMSVVFDVNGLQESFQNLICLDSHPTAGGDSPTPAQASEKKPLEKPPNQPYHSFLCIDFESTCINADDPTLDNPTQLTKSQLTWLYPNEIIEWPVILLQWRTNQDGNSELYEAGRYRRFVRPVWRPILSQFCMDLTGISQNEVDRAMTLDQVLRDFDQSFVKPHKLFTPGNQTVWVTDGPWDFRDHFVKSTFLAKIDINCLPRYLRSPIALIDLRYLLKAYIPNICSFPPPDSLSLFNAMAAFGLDFEGQQHSGIDDAHNVARLLAEMVRFSIPDGSQTPQWIFRLNRRLYMEPRRFFWMSKKFKCTWTLP</sequence>
<dbReference type="OrthoDB" id="448399at2759"/>
<organism evidence="6">
    <name type="scientific">Puccinia triticina (isolate 1-1 / race 1 (BBBD))</name>
    <name type="common">Brown leaf rust fungus</name>
    <dbReference type="NCBI Taxonomy" id="630390"/>
    <lineage>
        <taxon>Eukaryota</taxon>
        <taxon>Fungi</taxon>
        <taxon>Dikarya</taxon>
        <taxon>Basidiomycota</taxon>
        <taxon>Pucciniomycotina</taxon>
        <taxon>Pucciniomycetes</taxon>
        <taxon>Pucciniales</taxon>
        <taxon>Pucciniaceae</taxon>
        <taxon>Puccinia</taxon>
    </lineage>
</organism>
<feature type="domain" description="Exonuclease" evidence="5">
    <location>
        <begin position="53"/>
        <end position="274"/>
    </location>
</feature>
<evidence type="ECO:0000256" key="2">
    <source>
        <dbReference type="ARBA" id="ARBA00022801"/>
    </source>
</evidence>
<evidence type="ECO:0000256" key="3">
    <source>
        <dbReference type="ARBA" id="ARBA00022839"/>
    </source>
</evidence>
<dbReference type="SMART" id="SM00479">
    <property type="entry name" value="EXOIII"/>
    <property type="match status" value="1"/>
</dbReference>
<dbReference type="Gene3D" id="3.30.420.10">
    <property type="entry name" value="Ribonuclease H-like superfamily/Ribonuclease H"/>
    <property type="match status" value="1"/>
</dbReference>
<gene>
    <name evidence="6" type="ORF">PTTG_26787</name>
</gene>
<dbReference type="SUPFAM" id="SSF53098">
    <property type="entry name" value="Ribonuclease H-like"/>
    <property type="match status" value="1"/>
</dbReference>
<dbReference type="PANTHER" id="PTHR23044">
    <property type="entry name" value="3'-5' EXONUCLEASE ERI1-RELATED"/>
    <property type="match status" value="1"/>
</dbReference>
<keyword evidence="1" id="KW-0540">Nuclease</keyword>
<evidence type="ECO:0000256" key="1">
    <source>
        <dbReference type="ARBA" id="ARBA00022722"/>
    </source>
</evidence>
<proteinExistence type="predicted"/>
<dbReference type="GO" id="GO:0003676">
    <property type="term" value="F:nucleic acid binding"/>
    <property type="evidence" value="ECO:0007669"/>
    <property type="project" value="InterPro"/>
</dbReference>
<reference evidence="7 8" key="3">
    <citation type="journal article" date="2017" name="G3 (Bethesda)">
        <title>Comparative analysis highlights variable genome content of wheat rusts and divergence of the mating loci.</title>
        <authorList>
            <person name="Cuomo C.A."/>
            <person name="Bakkeren G."/>
            <person name="Khalil H.B."/>
            <person name="Panwar V."/>
            <person name="Joly D."/>
            <person name="Linning R."/>
            <person name="Sakthikumar S."/>
            <person name="Song X."/>
            <person name="Adiconis X."/>
            <person name="Fan L."/>
            <person name="Goldberg J.M."/>
            <person name="Levin J.Z."/>
            <person name="Young S."/>
            <person name="Zeng Q."/>
            <person name="Anikster Y."/>
            <person name="Bruce M."/>
            <person name="Wang M."/>
            <person name="Yin C."/>
            <person name="McCallum B."/>
            <person name="Szabo L.J."/>
            <person name="Hulbert S."/>
            <person name="Chen X."/>
            <person name="Fellers J.P."/>
        </authorList>
    </citation>
    <scope>NUCLEOTIDE SEQUENCE</scope>
    <source>
        <strain evidence="8">Isolate 1-1 / race 1 (BBBD)</strain>
        <strain evidence="7">isolate 1-1 / race 1 (BBBD)</strain>
    </source>
</reference>
<dbReference type="Proteomes" id="UP000005240">
    <property type="component" value="Unassembled WGS sequence"/>
</dbReference>
<protein>
    <submittedName>
        <fullName evidence="7">Exonuclease domain-containing protein</fullName>
    </submittedName>
</protein>
<reference evidence="7" key="4">
    <citation type="submission" date="2025-05" db="UniProtKB">
        <authorList>
            <consortium name="EnsemblFungi"/>
        </authorList>
    </citation>
    <scope>IDENTIFICATION</scope>
    <source>
        <strain evidence="7">isolate 1-1 / race 1 (BBBD)</strain>
    </source>
</reference>
<evidence type="ECO:0000313" key="7">
    <source>
        <dbReference type="EnsemblFungi" id="PTTG_26787-t43_1-p1"/>
    </source>
</evidence>
<name>A0A180GQR5_PUCT1</name>
<dbReference type="EMBL" id="ADAS02000033">
    <property type="protein sequence ID" value="OAV95035.1"/>
    <property type="molecule type" value="Genomic_DNA"/>
</dbReference>
<dbReference type="EnsemblFungi" id="PTTG_26787-t43_1">
    <property type="protein sequence ID" value="PTTG_26787-t43_1-p1"/>
    <property type="gene ID" value="PTTG_26787"/>
</dbReference>
<dbReference type="InterPro" id="IPR051274">
    <property type="entry name" value="3-5_Exoribonuclease"/>
</dbReference>
<dbReference type="InterPro" id="IPR012337">
    <property type="entry name" value="RNaseH-like_sf"/>
</dbReference>
<evidence type="ECO:0000313" key="8">
    <source>
        <dbReference type="Proteomes" id="UP000005240"/>
    </source>
</evidence>
<evidence type="ECO:0000259" key="5">
    <source>
        <dbReference type="SMART" id="SM00479"/>
    </source>
</evidence>
<reference evidence="6" key="1">
    <citation type="submission" date="2009-11" db="EMBL/GenBank/DDBJ databases">
        <authorList>
            <consortium name="The Broad Institute Genome Sequencing Platform"/>
            <person name="Ward D."/>
            <person name="Feldgarden M."/>
            <person name="Earl A."/>
            <person name="Young S.K."/>
            <person name="Zeng Q."/>
            <person name="Koehrsen M."/>
            <person name="Alvarado L."/>
            <person name="Berlin A."/>
            <person name="Bochicchio J."/>
            <person name="Borenstein D."/>
            <person name="Chapman S.B."/>
            <person name="Chen Z."/>
            <person name="Engels R."/>
            <person name="Freedman E."/>
            <person name="Gellesch M."/>
            <person name="Goldberg J."/>
            <person name="Griggs A."/>
            <person name="Gujja S."/>
            <person name="Heilman E."/>
            <person name="Heiman D."/>
            <person name="Hepburn T."/>
            <person name="Howarth C."/>
            <person name="Jen D."/>
            <person name="Larson L."/>
            <person name="Lewis B."/>
            <person name="Mehta T."/>
            <person name="Park D."/>
            <person name="Pearson M."/>
            <person name="Roberts A."/>
            <person name="Saif S."/>
            <person name="Shea T."/>
            <person name="Shenoy N."/>
            <person name="Sisk P."/>
            <person name="Stolte C."/>
            <person name="Sykes S."/>
            <person name="Thomson T."/>
            <person name="Walk T."/>
            <person name="White J."/>
            <person name="Yandava C."/>
            <person name="Izard J."/>
            <person name="Baranova O.V."/>
            <person name="Blanton J.M."/>
            <person name="Tanner A.C."/>
            <person name="Dewhirst F.E."/>
            <person name="Haas B."/>
            <person name="Nusbaum C."/>
            <person name="Birren B."/>
        </authorList>
    </citation>
    <scope>NUCLEOTIDE SEQUENCE [LARGE SCALE GENOMIC DNA]</scope>
    <source>
        <strain evidence="6">1-1 BBBD Race 1</strain>
    </source>
</reference>